<dbReference type="InterPro" id="IPR011050">
    <property type="entry name" value="Pectin_lyase_fold/virulence"/>
</dbReference>
<organism evidence="1 2">
    <name type="scientific">Sphingobacterium paludis</name>
    <dbReference type="NCBI Taxonomy" id="1476465"/>
    <lineage>
        <taxon>Bacteria</taxon>
        <taxon>Pseudomonadati</taxon>
        <taxon>Bacteroidota</taxon>
        <taxon>Sphingobacteriia</taxon>
        <taxon>Sphingobacteriales</taxon>
        <taxon>Sphingobacteriaceae</taxon>
        <taxon>Sphingobacterium</taxon>
    </lineage>
</organism>
<name>A0A4R7D196_9SPHI</name>
<protein>
    <recommendedName>
        <fullName evidence="3">Parallel beta helix pectate lyase-like protein</fullName>
    </recommendedName>
</protein>
<reference evidence="1 2" key="1">
    <citation type="submission" date="2019-03" db="EMBL/GenBank/DDBJ databases">
        <title>Genomic Encyclopedia of Type Strains, Phase III (KMG-III): the genomes of soil and plant-associated and newly described type strains.</title>
        <authorList>
            <person name="Whitman W."/>
        </authorList>
    </citation>
    <scope>NUCLEOTIDE SEQUENCE [LARGE SCALE GENOMIC DNA]</scope>
    <source>
        <strain evidence="1 2">CGMCC 1.12801</strain>
    </source>
</reference>
<proteinExistence type="predicted"/>
<dbReference type="OrthoDB" id="1032659at2"/>
<keyword evidence="2" id="KW-1185">Reference proteome</keyword>
<evidence type="ECO:0000313" key="1">
    <source>
        <dbReference type="EMBL" id="TDS14733.1"/>
    </source>
</evidence>
<sequence length="896" mass="97538">MAEMVWPRDAKAKKYAEVKQIMTDTGDDKTIGKISKDELKNGLFIDGAELDPIKGGGTSAAATVIAPGPAGQMRKREASPGWYSVNGSAIEAAKGKRWVWGWSGTAWALYDMGDLPKTPAVNSLTSTSTEDALSANQGRVLDGKIATAMESIPDVEPLETEVEAISLKVNGVPDQFEEYKSQVVQGSYFGSRGNLLPTPASGNILSDDSRAGYVLLQGLAAGTRIRIASKTENIGSTSRPLYAFTNASNQIRAVDVSEQMDKDTYNAPIDVIWPDNAEAVRMYINVRMAGGWSNPDSRFSVKRMIPSGDKGMAHVVEEHSERLDLVETEIDVLQGELGNTDISAKTIKPSSPLLSSYSSENFAAAKFYARRFGVELLRMQIAGAKNIYLASDGTDSNNGLTEATAVRTITRAAALMASGDALLVKRGSIIEEYGIIQNKNNILISVYGSGANPLFNNLVTIPSGSIEKVAGYNNIYRFQRSYDACVKDRGMAVVFVDGVRCGRDIQNYMNLTEAQAMPYLEANPGNAAWFSQRYSTGWPAGNYYMYFSLADAPSNHKIESVNKWSSILEISNCKNVDIRHIDQRGSGFRDGVAYGSTENVYCEDCGFLDHAWHGIVYNDIAFHDCRIISKSGAVGYQYHWLSNSLRHPDLIISKPTVISGNNMGAAFNGHETKLEQVNPFQNLVVENAYVEGVDVVARSGIVEKTSYNKIAVKDINSICGGVSDRDAVLSNFYGTLKRSVSINESSIIAPYIQPGRTLTIRDSILVVEDLFGRPSIMHTTSNLATGKLVLENVVILIKSTAASIVAPLFRNTSINAAGFEFRNVIFVADKTAAFNHSATTFADAKFENCVFINTPLSGINLPAGNEVYTNYNEIKKVKYQSRLSYVQNGAIKTVAV</sequence>
<dbReference type="EMBL" id="SNZV01000003">
    <property type="protein sequence ID" value="TDS14733.1"/>
    <property type="molecule type" value="Genomic_DNA"/>
</dbReference>
<dbReference type="Proteomes" id="UP000294752">
    <property type="component" value="Unassembled WGS sequence"/>
</dbReference>
<dbReference type="Pfam" id="PF22337">
    <property type="entry name" value="Phage_fiber_rpt"/>
    <property type="match status" value="1"/>
</dbReference>
<dbReference type="RefSeq" id="WP_133639778.1">
    <property type="nucleotide sequence ID" value="NZ_SNZV01000003.1"/>
</dbReference>
<dbReference type="InterPro" id="IPR012334">
    <property type="entry name" value="Pectin_lyas_fold"/>
</dbReference>
<evidence type="ECO:0008006" key="3">
    <source>
        <dbReference type="Google" id="ProtNLM"/>
    </source>
</evidence>
<dbReference type="AlphaFoldDB" id="A0A4R7D196"/>
<dbReference type="InterPro" id="IPR054500">
    <property type="entry name" value="Phage_fiber_rpt"/>
</dbReference>
<dbReference type="Gene3D" id="2.160.20.10">
    <property type="entry name" value="Single-stranded right-handed beta-helix, Pectin lyase-like"/>
    <property type="match status" value="1"/>
</dbReference>
<evidence type="ECO:0000313" key="2">
    <source>
        <dbReference type="Proteomes" id="UP000294752"/>
    </source>
</evidence>
<dbReference type="SUPFAM" id="SSF51126">
    <property type="entry name" value="Pectin lyase-like"/>
    <property type="match status" value="1"/>
</dbReference>
<gene>
    <name evidence="1" type="ORF">B0I21_103232</name>
</gene>
<comment type="caution">
    <text evidence="1">The sequence shown here is derived from an EMBL/GenBank/DDBJ whole genome shotgun (WGS) entry which is preliminary data.</text>
</comment>
<accession>A0A4R7D196</accession>